<protein>
    <submittedName>
        <fullName evidence="1">Uncharacterized protein</fullName>
    </submittedName>
</protein>
<dbReference type="EMBL" id="HBIW01001728">
    <property type="protein sequence ID" value="CAE0686051.1"/>
    <property type="molecule type" value="Transcribed_RNA"/>
</dbReference>
<keyword evidence="3" id="KW-1185">Reference proteome</keyword>
<accession>A0A7S3ZKQ9</accession>
<evidence type="ECO:0000313" key="1">
    <source>
        <dbReference type="EMBL" id="CAE0686051.1"/>
    </source>
</evidence>
<evidence type="ECO:0000313" key="3">
    <source>
        <dbReference type="Proteomes" id="UP000789595"/>
    </source>
</evidence>
<sequence length="209" mass="22929">MEYVSGLFCATNYSCVRCACVDDLDEADDFDRLRAYAVSRLGAPPEDDEGEASGCVTRVVSEPVDEQEFAQVFRRVLERRGWPVAKYGRGRALRRCLKVFAAADGSLRLEWGSRKNNSDAARSVLLTEIVDISRVIFEDAPLDADPQMALCFNVGDTAALKILADTVTDATILAYGFGLLVDEARARRQNPVDADGFPTIRVGEDLVSP</sequence>
<proteinExistence type="predicted"/>
<name>A0A7S3ZKQ9_9STRA</name>
<reference evidence="1" key="1">
    <citation type="submission" date="2021-01" db="EMBL/GenBank/DDBJ databases">
        <authorList>
            <person name="Corre E."/>
            <person name="Pelletier E."/>
            <person name="Niang G."/>
            <person name="Scheremetjew M."/>
            <person name="Finn R."/>
            <person name="Kale V."/>
            <person name="Holt S."/>
            <person name="Cochrane G."/>
            <person name="Meng A."/>
            <person name="Brown T."/>
            <person name="Cohen L."/>
        </authorList>
    </citation>
    <scope>NUCLEOTIDE SEQUENCE</scope>
    <source>
        <strain evidence="1">CCMP1756</strain>
    </source>
</reference>
<organism evidence="1">
    <name type="scientific">Pelagomonas calceolata</name>
    <dbReference type="NCBI Taxonomy" id="35677"/>
    <lineage>
        <taxon>Eukaryota</taxon>
        <taxon>Sar</taxon>
        <taxon>Stramenopiles</taxon>
        <taxon>Ochrophyta</taxon>
        <taxon>Pelagophyceae</taxon>
        <taxon>Pelagomonadales</taxon>
        <taxon>Pelagomonadaceae</taxon>
        <taxon>Pelagomonas</taxon>
    </lineage>
</organism>
<evidence type="ECO:0000313" key="2">
    <source>
        <dbReference type="EMBL" id="CAH0379498.1"/>
    </source>
</evidence>
<dbReference type="OrthoDB" id="28335at2759"/>
<gene>
    <name evidence="1" type="ORF">PCAL00307_LOCUS1485</name>
    <name evidence="2" type="ORF">PECAL_6P11230</name>
</gene>
<dbReference type="Proteomes" id="UP000789595">
    <property type="component" value="Unassembled WGS sequence"/>
</dbReference>
<reference evidence="2" key="2">
    <citation type="submission" date="2021-11" db="EMBL/GenBank/DDBJ databases">
        <authorList>
            <consortium name="Genoscope - CEA"/>
            <person name="William W."/>
        </authorList>
    </citation>
    <scope>NUCLEOTIDE SEQUENCE</scope>
</reference>
<dbReference type="EMBL" id="CAKKNE010000006">
    <property type="protein sequence ID" value="CAH0379498.1"/>
    <property type="molecule type" value="Genomic_DNA"/>
</dbReference>
<dbReference type="AlphaFoldDB" id="A0A7S3ZKQ9"/>